<keyword evidence="2" id="KW-1133">Transmembrane helix</keyword>
<name>A0A9P9L7C1_FUSSL</name>
<dbReference type="Proteomes" id="UP000736672">
    <property type="component" value="Unassembled WGS sequence"/>
</dbReference>
<keyword evidence="2" id="KW-0472">Membrane</keyword>
<evidence type="ECO:0000313" key="4">
    <source>
        <dbReference type="Proteomes" id="UP000736672"/>
    </source>
</evidence>
<feature type="region of interest" description="Disordered" evidence="1">
    <location>
        <begin position="64"/>
        <end position="94"/>
    </location>
</feature>
<comment type="caution">
    <text evidence="3">The sequence shown here is derived from an EMBL/GenBank/DDBJ whole genome shotgun (WGS) entry which is preliminary data.</text>
</comment>
<keyword evidence="4" id="KW-1185">Reference proteome</keyword>
<protein>
    <submittedName>
        <fullName evidence="3">Uncharacterized protein</fullName>
    </submittedName>
</protein>
<dbReference type="AlphaFoldDB" id="A0A9P9L7C1"/>
<proteinExistence type="predicted"/>
<keyword evidence="2" id="KW-0812">Transmembrane</keyword>
<feature type="transmembrane region" description="Helical" evidence="2">
    <location>
        <begin position="98"/>
        <end position="116"/>
    </location>
</feature>
<accession>A0A9P9L7C1</accession>
<sequence length="151" mass="16402">MCVSQYSLWPRARGPYRGALRCSTVSGYLLLLLLLLFPRAVLSPVIKLEYGGGCGVIQKARISGEGPDVEDGTSGQGQPRSRQQTISDPREGKDLGPLTQAASLPCLTTFVCVCVLGRDLRRRKKNVCLSPSVHSIHPFREKCKTPACTST</sequence>
<evidence type="ECO:0000256" key="1">
    <source>
        <dbReference type="SAM" id="MobiDB-lite"/>
    </source>
</evidence>
<feature type="compositionally biased region" description="Polar residues" evidence="1">
    <location>
        <begin position="76"/>
        <end position="87"/>
    </location>
</feature>
<feature type="transmembrane region" description="Helical" evidence="2">
    <location>
        <begin position="18"/>
        <end position="37"/>
    </location>
</feature>
<reference evidence="3" key="1">
    <citation type="journal article" date="2021" name="Nat. Commun.">
        <title>Genetic determinants of endophytism in the Arabidopsis root mycobiome.</title>
        <authorList>
            <person name="Mesny F."/>
            <person name="Miyauchi S."/>
            <person name="Thiergart T."/>
            <person name="Pickel B."/>
            <person name="Atanasova L."/>
            <person name="Karlsson M."/>
            <person name="Huettel B."/>
            <person name="Barry K.W."/>
            <person name="Haridas S."/>
            <person name="Chen C."/>
            <person name="Bauer D."/>
            <person name="Andreopoulos W."/>
            <person name="Pangilinan J."/>
            <person name="LaButti K."/>
            <person name="Riley R."/>
            <person name="Lipzen A."/>
            <person name="Clum A."/>
            <person name="Drula E."/>
            <person name="Henrissat B."/>
            <person name="Kohler A."/>
            <person name="Grigoriev I.V."/>
            <person name="Martin F.M."/>
            <person name="Hacquard S."/>
        </authorList>
    </citation>
    <scope>NUCLEOTIDE SEQUENCE</scope>
    <source>
        <strain evidence="3">FSSC 5 MPI-SDFR-AT-0091</strain>
    </source>
</reference>
<dbReference type="EMBL" id="JAGTJS010000001">
    <property type="protein sequence ID" value="KAH7275563.1"/>
    <property type="molecule type" value="Genomic_DNA"/>
</dbReference>
<organism evidence="3 4">
    <name type="scientific">Fusarium solani</name>
    <name type="common">Filamentous fungus</name>
    <dbReference type="NCBI Taxonomy" id="169388"/>
    <lineage>
        <taxon>Eukaryota</taxon>
        <taxon>Fungi</taxon>
        <taxon>Dikarya</taxon>
        <taxon>Ascomycota</taxon>
        <taxon>Pezizomycotina</taxon>
        <taxon>Sordariomycetes</taxon>
        <taxon>Hypocreomycetidae</taxon>
        <taxon>Hypocreales</taxon>
        <taxon>Nectriaceae</taxon>
        <taxon>Fusarium</taxon>
        <taxon>Fusarium solani species complex</taxon>
    </lineage>
</organism>
<evidence type="ECO:0000256" key="2">
    <source>
        <dbReference type="SAM" id="Phobius"/>
    </source>
</evidence>
<evidence type="ECO:0000313" key="3">
    <source>
        <dbReference type="EMBL" id="KAH7275563.1"/>
    </source>
</evidence>
<gene>
    <name evidence="3" type="ORF">B0J15DRAFT_475310</name>
</gene>